<dbReference type="NCBIfam" id="TIGR01640">
    <property type="entry name" value="F_box_assoc_1"/>
    <property type="match status" value="1"/>
</dbReference>
<feature type="domain" description="F-box" evidence="1">
    <location>
        <begin position="24"/>
        <end position="64"/>
    </location>
</feature>
<dbReference type="AlphaFoldDB" id="A0ABC8QTC3"/>
<evidence type="ECO:0000259" key="1">
    <source>
        <dbReference type="SMART" id="SM00256"/>
    </source>
</evidence>
<organism evidence="2 4">
    <name type="scientific">Ilex paraguariensis</name>
    <name type="common">yerba mate</name>
    <dbReference type="NCBI Taxonomy" id="185542"/>
    <lineage>
        <taxon>Eukaryota</taxon>
        <taxon>Viridiplantae</taxon>
        <taxon>Streptophyta</taxon>
        <taxon>Embryophyta</taxon>
        <taxon>Tracheophyta</taxon>
        <taxon>Spermatophyta</taxon>
        <taxon>Magnoliopsida</taxon>
        <taxon>eudicotyledons</taxon>
        <taxon>Gunneridae</taxon>
        <taxon>Pentapetalae</taxon>
        <taxon>asterids</taxon>
        <taxon>campanulids</taxon>
        <taxon>Aquifoliales</taxon>
        <taxon>Aquifoliaceae</taxon>
        <taxon>Ilex</taxon>
    </lineage>
</organism>
<dbReference type="Gene3D" id="1.20.1280.50">
    <property type="match status" value="1"/>
</dbReference>
<dbReference type="EMBL" id="CAUOFW020004358">
    <property type="protein sequence ID" value="CAK9165241.1"/>
    <property type="molecule type" value="Genomic_DNA"/>
</dbReference>
<dbReference type="PANTHER" id="PTHR31111:SF136">
    <property type="entry name" value="F-BOX ASSOCIATED DOMAIN-CONTAINING PROTEIN"/>
    <property type="match status" value="1"/>
</dbReference>
<dbReference type="Pfam" id="PF08268">
    <property type="entry name" value="FBA_3"/>
    <property type="match status" value="1"/>
</dbReference>
<name>A0ABC8QTC3_9AQUA</name>
<accession>A0ABC8QTC3</accession>
<dbReference type="Pfam" id="PF00646">
    <property type="entry name" value="F-box"/>
    <property type="match status" value="1"/>
</dbReference>
<dbReference type="InterPro" id="IPR001810">
    <property type="entry name" value="F-box_dom"/>
</dbReference>
<dbReference type="InterPro" id="IPR011043">
    <property type="entry name" value="Gal_Oxase/kelch_b-propeller"/>
</dbReference>
<proteinExistence type="predicted"/>
<dbReference type="SMART" id="SM00256">
    <property type="entry name" value="FBOX"/>
    <property type="match status" value="1"/>
</dbReference>
<dbReference type="InterPro" id="IPR036047">
    <property type="entry name" value="F-box-like_dom_sf"/>
</dbReference>
<gene>
    <name evidence="2" type="ORF">ILEXP_LOCUS2633</name>
    <name evidence="3" type="ORF">ILEXP_LOCUS34401</name>
</gene>
<keyword evidence="4" id="KW-1185">Reference proteome</keyword>
<dbReference type="InterPro" id="IPR017451">
    <property type="entry name" value="F-box-assoc_interact_dom"/>
</dbReference>
<evidence type="ECO:0000313" key="2">
    <source>
        <dbReference type="EMBL" id="CAK9135667.1"/>
    </source>
</evidence>
<sequence>MERMERKPKLHQHQHSEITNDAGLPLDLIIDILSRLPAKFICQFRCVSKLWRAILSPPDPVLQNLHRNRSNSTPLLLFFYNSYHYIFFSSLDTQGQLQNWFTKQIGSPVQSRRFCQGLMCLLCSEHVYVCNPSTQELLQVPYSSKLCDIYDFALGFLPSTNEYKIAHWFLERDRNLDMVMVCQLFTIKGGPNSHGTWRVVGNSPHFLSVRRHPICVNGSFYWLVNGLRNSGNSMKILAFDLATEEYETVLCPKTYSGRYDDTDQLLSIEGSLCLVYGKQGEPHIDIWMMKDRKNQIWTKEYSFDIFATNRPLWILQYIPSGDGRDEEMLIWSQKGCLLFYNIKTRCIRNMGNLINKNIGIDFDMGVHLWPHLYFDSLYSLGAR</sequence>
<dbReference type="EMBL" id="CAUOFW020000725">
    <property type="protein sequence ID" value="CAK9135667.1"/>
    <property type="molecule type" value="Genomic_DNA"/>
</dbReference>
<dbReference type="SUPFAM" id="SSF50965">
    <property type="entry name" value="Galactose oxidase, central domain"/>
    <property type="match status" value="1"/>
</dbReference>
<comment type="caution">
    <text evidence="2">The sequence shown here is derived from an EMBL/GenBank/DDBJ whole genome shotgun (WGS) entry which is preliminary data.</text>
</comment>
<evidence type="ECO:0000313" key="4">
    <source>
        <dbReference type="Proteomes" id="UP001642360"/>
    </source>
</evidence>
<reference evidence="2 4" key="1">
    <citation type="submission" date="2024-02" db="EMBL/GenBank/DDBJ databases">
        <authorList>
            <person name="Vignale AGUSTIN F."/>
            <person name="Sosa J E."/>
            <person name="Modenutti C."/>
        </authorList>
    </citation>
    <scope>NUCLEOTIDE SEQUENCE [LARGE SCALE GENOMIC DNA]</scope>
</reference>
<evidence type="ECO:0000313" key="3">
    <source>
        <dbReference type="EMBL" id="CAK9165241.1"/>
    </source>
</evidence>
<dbReference type="PANTHER" id="PTHR31111">
    <property type="entry name" value="BNAA05G37150D PROTEIN-RELATED"/>
    <property type="match status" value="1"/>
</dbReference>
<protein>
    <recommendedName>
        <fullName evidence="1">F-box domain-containing protein</fullName>
    </recommendedName>
</protein>
<dbReference type="InterPro" id="IPR013187">
    <property type="entry name" value="F-box-assoc_dom_typ3"/>
</dbReference>
<dbReference type="Proteomes" id="UP001642360">
    <property type="component" value="Unassembled WGS sequence"/>
</dbReference>
<dbReference type="CDD" id="cd22157">
    <property type="entry name" value="F-box_AtFBW1-like"/>
    <property type="match status" value="1"/>
</dbReference>
<dbReference type="SUPFAM" id="SSF81383">
    <property type="entry name" value="F-box domain"/>
    <property type="match status" value="1"/>
</dbReference>